<feature type="transmembrane region" description="Helical" evidence="23">
    <location>
        <begin position="362"/>
        <end position="381"/>
    </location>
</feature>
<accession>A0A7J5BZM2</accession>
<dbReference type="GO" id="GO:0071555">
    <property type="term" value="P:cell wall organization"/>
    <property type="evidence" value="ECO:0007669"/>
    <property type="project" value="UniProtKB-KW"/>
</dbReference>
<keyword evidence="13" id="KW-0961">Cell wall biogenesis/degradation</keyword>
<evidence type="ECO:0000256" key="2">
    <source>
        <dbReference type="ARBA" id="ARBA00004752"/>
    </source>
</evidence>
<feature type="transmembrane region" description="Helical" evidence="23">
    <location>
        <begin position="101"/>
        <end position="118"/>
    </location>
</feature>
<evidence type="ECO:0000256" key="23">
    <source>
        <dbReference type="SAM" id="Phobius"/>
    </source>
</evidence>
<dbReference type="GO" id="GO:0009252">
    <property type="term" value="P:peptidoglycan biosynthetic process"/>
    <property type="evidence" value="ECO:0007669"/>
    <property type="project" value="UniProtKB-KW"/>
</dbReference>
<keyword evidence="3" id="KW-1003">Cell membrane</keyword>
<evidence type="ECO:0000256" key="11">
    <source>
        <dbReference type="ARBA" id="ARBA00023136"/>
    </source>
</evidence>
<keyword evidence="11 23" id="KW-0472">Membrane</keyword>
<evidence type="ECO:0000256" key="15">
    <source>
        <dbReference type="ARBA" id="ARBA00033270"/>
    </source>
</evidence>
<evidence type="ECO:0000256" key="7">
    <source>
        <dbReference type="ARBA" id="ARBA00022692"/>
    </source>
</evidence>
<dbReference type="GO" id="GO:0015648">
    <property type="term" value="F:lipid-linked peptidoglycan transporter activity"/>
    <property type="evidence" value="ECO:0007669"/>
    <property type="project" value="TreeGrafter"/>
</dbReference>
<comment type="pathway">
    <text evidence="2">Cell wall biogenesis; peptidoglycan biosynthesis.</text>
</comment>
<evidence type="ECO:0000256" key="14">
    <source>
        <dbReference type="ARBA" id="ARBA00032370"/>
    </source>
</evidence>
<feature type="transmembrane region" description="Helical" evidence="23">
    <location>
        <begin position="289"/>
        <end position="310"/>
    </location>
</feature>
<evidence type="ECO:0000256" key="10">
    <source>
        <dbReference type="ARBA" id="ARBA00022989"/>
    </source>
</evidence>
<evidence type="ECO:0000256" key="20">
    <source>
        <dbReference type="ARBA" id="ARBA00049902"/>
    </source>
</evidence>
<evidence type="ECO:0000256" key="22">
    <source>
        <dbReference type="SAM" id="MobiDB-lite"/>
    </source>
</evidence>
<comment type="similarity">
    <text evidence="16">Belongs to the SEDS family. FtsW subfamily.</text>
</comment>
<evidence type="ECO:0000256" key="9">
    <source>
        <dbReference type="ARBA" id="ARBA00022984"/>
    </source>
</evidence>
<dbReference type="Proteomes" id="UP000467240">
    <property type="component" value="Unassembled WGS sequence"/>
</dbReference>
<comment type="subcellular location">
    <subcellularLocation>
        <location evidence="1">Cell membrane</location>
        <topology evidence="1">Multi-pass membrane protein</topology>
    </subcellularLocation>
</comment>
<evidence type="ECO:0000256" key="16">
    <source>
        <dbReference type="ARBA" id="ARBA00038053"/>
    </source>
</evidence>
<dbReference type="GO" id="GO:0008360">
    <property type="term" value="P:regulation of cell shape"/>
    <property type="evidence" value="ECO:0007669"/>
    <property type="project" value="UniProtKB-KW"/>
</dbReference>
<protein>
    <recommendedName>
        <fullName evidence="17">Probable peptidoglycan glycosyltransferase FtsW</fullName>
        <ecNumber evidence="19">2.4.99.28</ecNumber>
    </recommendedName>
    <alternativeName>
        <fullName evidence="18">Cell division protein FtsW</fullName>
    </alternativeName>
    <alternativeName>
        <fullName evidence="15">Cell wall polymerase</fullName>
    </alternativeName>
    <alternativeName>
        <fullName evidence="14">Peptidoglycan polymerase</fullName>
    </alternativeName>
</protein>
<dbReference type="InterPro" id="IPR001182">
    <property type="entry name" value="FtsW/RodA"/>
</dbReference>
<dbReference type="RefSeq" id="WP_158039603.1">
    <property type="nucleotide sequence ID" value="NZ_JACCFV010000001.1"/>
</dbReference>
<evidence type="ECO:0000256" key="4">
    <source>
        <dbReference type="ARBA" id="ARBA00022618"/>
    </source>
</evidence>
<evidence type="ECO:0000256" key="8">
    <source>
        <dbReference type="ARBA" id="ARBA00022960"/>
    </source>
</evidence>
<evidence type="ECO:0000256" key="5">
    <source>
        <dbReference type="ARBA" id="ARBA00022676"/>
    </source>
</evidence>
<feature type="region of interest" description="Disordered" evidence="22">
    <location>
        <begin position="1"/>
        <end position="40"/>
    </location>
</feature>
<dbReference type="InterPro" id="IPR013437">
    <property type="entry name" value="FtsW"/>
</dbReference>
<feature type="transmembrane region" description="Helical" evidence="23">
    <location>
        <begin position="64"/>
        <end position="81"/>
    </location>
</feature>
<dbReference type="OrthoDB" id="9768187at2"/>
<evidence type="ECO:0000256" key="19">
    <source>
        <dbReference type="ARBA" id="ARBA00044770"/>
    </source>
</evidence>
<dbReference type="GO" id="GO:0032153">
    <property type="term" value="C:cell division site"/>
    <property type="evidence" value="ECO:0007669"/>
    <property type="project" value="TreeGrafter"/>
</dbReference>
<keyword evidence="7 23" id="KW-0812">Transmembrane</keyword>
<keyword evidence="25" id="KW-1185">Reference proteome</keyword>
<feature type="transmembrane region" description="Helical" evidence="23">
    <location>
        <begin position="393"/>
        <end position="415"/>
    </location>
</feature>
<keyword evidence="12" id="KW-0131">Cell cycle</keyword>
<evidence type="ECO:0000256" key="21">
    <source>
        <dbReference type="ARBA" id="ARBA00049966"/>
    </source>
</evidence>
<evidence type="ECO:0000256" key="17">
    <source>
        <dbReference type="ARBA" id="ARBA00041185"/>
    </source>
</evidence>
<evidence type="ECO:0000313" key="25">
    <source>
        <dbReference type="Proteomes" id="UP000467240"/>
    </source>
</evidence>
<evidence type="ECO:0000256" key="18">
    <source>
        <dbReference type="ARBA" id="ARBA00041418"/>
    </source>
</evidence>
<comment type="caution">
    <text evidence="24">The sequence shown here is derived from an EMBL/GenBank/DDBJ whole genome shotgun (WGS) entry which is preliminary data.</text>
</comment>
<comment type="catalytic activity">
    <reaction evidence="20">
        <text>[GlcNAc-(1-&gt;4)-Mur2Ac(oyl-L-Ala-gamma-D-Glu-L-Lys-D-Ala-D-Ala)](n)-di-trans,octa-cis-undecaprenyl diphosphate + beta-D-GlcNAc-(1-&gt;4)-Mur2Ac(oyl-L-Ala-gamma-D-Glu-L-Lys-D-Ala-D-Ala)-di-trans,octa-cis-undecaprenyl diphosphate = [GlcNAc-(1-&gt;4)-Mur2Ac(oyl-L-Ala-gamma-D-Glu-L-Lys-D-Ala-D-Ala)](n+1)-di-trans,octa-cis-undecaprenyl diphosphate + di-trans,octa-cis-undecaprenyl diphosphate + H(+)</text>
        <dbReference type="Rhea" id="RHEA:23708"/>
        <dbReference type="Rhea" id="RHEA-COMP:9602"/>
        <dbReference type="Rhea" id="RHEA-COMP:9603"/>
        <dbReference type="ChEBI" id="CHEBI:15378"/>
        <dbReference type="ChEBI" id="CHEBI:58405"/>
        <dbReference type="ChEBI" id="CHEBI:60033"/>
        <dbReference type="ChEBI" id="CHEBI:78435"/>
        <dbReference type="EC" id="2.4.99.28"/>
    </reaction>
</comment>
<dbReference type="PANTHER" id="PTHR30474">
    <property type="entry name" value="CELL CYCLE PROTEIN"/>
    <property type="match status" value="1"/>
</dbReference>
<organism evidence="24 25">
    <name type="scientific">Pseudoclavibacter chungangensis</name>
    <dbReference type="NCBI Taxonomy" id="587635"/>
    <lineage>
        <taxon>Bacteria</taxon>
        <taxon>Bacillati</taxon>
        <taxon>Actinomycetota</taxon>
        <taxon>Actinomycetes</taxon>
        <taxon>Micrococcales</taxon>
        <taxon>Microbacteriaceae</taxon>
        <taxon>Pseudoclavibacter</taxon>
    </lineage>
</organism>
<dbReference type="NCBIfam" id="TIGR02614">
    <property type="entry name" value="ftsW"/>
    <property type="match status" value="1"/>
</dbReference>
<keyword evidence="6" id="KW-0808">Transferase</keyword>
<dbReference type="EMBL" id="WBJZ01000004">
    <property type="protein sequence ID" value="KAB1660107.1"/>
    <property type="molecule type" value="Genomic_DNA"/>
</dbReference>
<gene>
    <name evidence="24" type="primary">ftsW</name>
    <name evidence="24" type="ORF">F8O01_04055</name>
</gene>
<feature type="transmembrane region" description="Helical" evidence="23">
    <location>
        <begin position="330"/>
        <end position="350"/>
    </location>
</feature>
<evidence type="ECO:0000313" key="24">
    <source>
        <dbReference type="EMBL" id="KAB1660107.1"/>
    </source>
</evidence>
<dbReference type="GO" id="GO:0051301">
    <property type="term" value="P:cell division"/>
    <property type="evidence" value="ECO:0007669"/>
    <property type="project" value="UniProtKB-KW"/>
</dbReference>
<feature type="transmembrane region" description="Helical" evidence="23">
    <location>
        <begin position="164"/>
        <end position="184"/>
    </location>
</feature>
<reference evidence="24 25" key="1">
    <citation type="submission" date="2019-09" db="EMBL/GenBank/DDBJ databases">
        <title>Phylogeny of genus Pseudoclavibacter and closely related genus.</title>
        <authorList>
            <person name="Li Y."/>
        </authorList>
    </citation>
    <scope>NUCLEOTIDE SEQUENCE [LARGE SCALE GENOMIC DNA]</scope>
    <source>
        <strain evidence="24 25">DSM 23821</strain>
    </source>
</reference>
<evidence type="ECO:0000256" key="13">
    <source>
        <dbReference type="ARBA" id="ARBA00023316"/>
    </source>
</evidence>
<comment type="function">
    <text evidence="21">Peptidoglycan polymerase that is essential for cell division.</text>
</comment>
<keyword evidence="8" id="KW-0133">Cell shape</keyword>
<dbReference type="AlphaFoldDB" id="A0A7J5BZM2"/>
<proteinExistence type="inferred from homology"/>
<keyword evidence="10 23" id="KW-1133">Transmembrane helix</keyword>
<feature type="transmembrane region" description="Helical" evidence="23">
    <location>
        <begin position="241"/>
        <end position="259"/>
    </location>
</feature>
<name>A0A7J5BZM2_9MICO</name>
<dbReference type="Pfam" id="PF01098">
    <property type="entry name" value="FTSW_RODA_SPOVE"/>
    <property type="match status" value="1"/>
</dbReference>
<evidence type="ECO:0000256" key="3">
    <source>
        <dbReference type="ARBA" id="ARBA00022475"/>
    </source>
</evidence>
<feature type="transmembrane region" description="Helical" evidence="23">
    <location>
        <begin position="204"/>
        <end position="235"/>
    </location>
</feature>
<sequence length="427" mass="45139">MTRTTSTAPRTGRATPDASRRPTGAGSAERTGGRTGDGARRALDGARAVTVSLGERVQAGDRNVYLLLGITLFLVVYGLVMVLSSSAVEEFAAGNAVSDKFVRQAVFAVAGIPLMLIASRMPLRFWSALAWPMLIGATVLQALVLTPLGIEEKGNRAWLDIGGLTFQPAELLKVALVVWLGFIVSRKREKLTDWRHVAIPILPVLAVSIGIALAGGDLGTVIIIGGLVLGALYFGGVPMRFLLIAVTAAAAGAIAMVLVSGNRMSRITCFINDTCPYETWGWQSAHGRYALAAGGLFGVGLGNSSAKWSWLPEADNDFIFAIVGEELGLVGALVMILLFVALALVMVRIIVSTDDPFRRTTIGGVAVWLVFQAFVNMAVVLDLLPVLGVPLPLVSSGGSALITTLLAIGIVVSMANEHERPERRRTA</sequence>
<keyword evidence="4" id="KW-0132">Cell division</keyword>
<dbReference type="GO" id="GO:0005886">
    <property type="term" value="C:plasma membrane"/>
    <property type="evidence" value="ECO:0007669"/>
    <property type="project" value="UniProtKB-SubCell"/>
</dbReference>
<dbReference type="EC" id="2.4.99.28" evidence="19"/>
<keyword evidence="9" id="KW-0573">Peptidoglycan synthesis</keyword>
<evidence type="ECO:0000256" key="1">
    <source>
        <dbReference type="ARBA" id="ARBA00004651"/>
    </source>
</evidence>
<dbReference type="PANTHER" id="PTHR30474:SF2">
    <property type="entry name" value="PEPTIDOGLYCAN GLYCOSYLTRANSFERASE FTSW-RELATED"/>
    <property type="match status" value="1"/>
</dbReference>
<evidence type="ECO:0000256" key="6">
    <source>
        <dbReference type="ARBA" id="ARBA00022679"/>
    </source>
</evidence>
<keyword evidence="5" id="KW-0328">Glycosyltransferase</keyword>
<dbReference type="GO" id="GO:0008955">
    <property type="term" value="F:peptidoglycan glycosyltransferase activity"/>
    <property type="evidence" value="ECO:0007669"/>
    <property type="project" value="UniProtKB-EC"/>
</dbReference>
<feature type="transmembrane region" description="Helical" evidence="23">
    <location>
        <begin position="125"/>
        <end position="144"/>
    </location>
</feature>
<evidence type="ECO:0000256" key="12">
    <source>
        <dbReference type="ARBA" id="ARBA00023306"/>
    </source>
</evidence>